<dbReference type="GO" id="GO:0019430">
    <property type="term" value="P:removal of superoxide radicals"/>
    <property type="evidence" value="ECO:0007669"/>
    <property type="project" value="UniProtKB-UniRule"/>
</dbReference>
<accession>A0A938BSL1</accession>
<comment type="catalytic activity">
    <reaction evidence="6">
        <text>[thioredoxin]-dithiol + NADP(+) = [thioredoxin]-disulfide + NADPH + H(+)</text>
        <dbReference type="Rhea" id="RHEA:20345"/>
        <dbReference type="Rhea" id="RHEA-COMP:10698"/>
        <dbReference type="Rhea" id="RHEA-COMP:10700"/>
        <dbReference type="ChEBI" id="CHEBI:15378"/>
        <dbReference type="ChEBI" id="CHEBI:29950"/>
        <dbReference type="ChEBI" id="CHEBI:50058"/>
        <dbReference type="ChEBI" id="CHEBI:57783"/>
        <dbReference type="ChEBI" id="CHEBI:58349"/>
        <dbReference type="EC" id="1.8.1.9"/>
    </reaction>
</comment>
<dbReference type="PROSITE" id="PS00573">
    <property type="entry name" value="PYRIDINE_REDOX_2"/>
    <property type="match status" value="1"/>
</dbReference>
<evidence type="ECO:0000259" key="8">
    <source>
        <dbReference type="Pfam" id="PF07992"/>
    </source>
</evidence>
<dbReference type="InterPro" id="IPR005982">
    <property type="entry name" value="Thioredox_Rdtase"/>
</dbReference>
<evidence type="ECO:0000256" key="3">
    <source>
        <dbReference type="ARBA" id="ARBA00023002"/>
    </source>
</evidence>
<dbReference type="PANTHER" id="PTHR48105">
    <property type="entry name" value="THIOREDOXIN REDUCTASE 1-RELATED-RELATED"/>
    <property type="match status" value="1"/>
</dbReference>
<comment type="cofactor">
    <cofactor evidence="7">
        <name>FAD</name>
        <dbReference type="ChEBI" id="CHEBI:57692"/>
    </cofactor>
    <text evidence="7">Binds 1 FAD per subunit.</text>
</comment>
<protein>
    <recommendedName>
        <fullName evidence="6">Thioredoxin reductase</fullName>
        <ecNumber evidence="6">1.8.1.9</ecNumber>
    </recommendedName>
</protein>
<evidence type="ECO:0000256" key="5">
    <source>
        <dbReference type="ARBA" id="ARBA00023284"/>
    </source>
</evidence>
<gene>
    <name evidence="9" type="primary">trxB</name>
    <name evidence="9" type="ORF">FJY68_12940</name>
</gene>
<proteinExistence type="inferred from homology"/>
<dbReference type="PRINTS" id="PR00469">
    <property type="entry name" value="PNDRDTASEII"/>
</dbReference>
<dbReference type="InterPro" id="IPR050097">
    <property type="entry name" value="Ferredoxin-NADP_redctase_2"/>
</dbReference>
<dbReference type="Pfam" id="PF07992">
    <property type="entry name" value="Pyr_redox_2"/>
    <property type="match status" value="1"/>
</dbReference>
<evidence type="ECO:0000256" key="6">
    <source>
        <dbReference type="RuleBase" id="RU003880"/>
    </source>
</evidence>
<evidence type="ECO:0000256" key="7">
    <source>
        <dbReference type="RuleBase" id="RU003881"/>
    </source>
</evidence>
<dbReference type="Proteomes" id="UP000779900">
    <property type="component" value="Unassembled WGS sequence"/>
</dbReference>
<dbReference type="NCBIfam" id="TIGR01292">
    <property type="entry name" value="TRX_reduct"/>
    <property type="match status" value="1"/>
</dbReference>
<comment type="caution">
    <text evidence="9">The sequence shown here is derived from an EMBL/GenBank/DDBJ whole genome shotgun (WGS) entry which is preliminary data.</text>
</comment>
<feature type="domain" description="FAD/NAD(P)-binding" evidence="8">
    <location>
        <begin position="31"/>
        <end position="316"/>
    </location>
</feature>
<evidence type="ECO:0000313" key="10">
    <source>
        <dbReference type="Proteomes" id="UP000779900"/>
    </source>
</evidence>
<dbReference type="InterPro" id="IPR023753">
    <property type="entry name" value="FAD/NAD-binding_dom"/>
</dbReference>
<comment type="subunit">
    <text evidence="6">Homodimer.</text>
</comment>
<dbReference type="EC" id="1.8.1.9" evidence="6"/>
<evidence type="ECO:0000256" key="1">
    <source>
        <dbReference type="ARBA" id="ARBA00022630"/>
    </source>
</evidence>
<evidence type="ECO:0000256" key="4">
    <source>
        <dbReference type="ARBA" id="ARBA00023157"/>
    </source>
</evidence>
<dbReference type="InterPro" id="IPR036188">
    <property type="entry name" value="FAD/NAD-bd_sf"/>
</dbReference>
<dbReference type="GO" id="GO:0005737">
    <property type="term" value="C:cytoplasm"/>
    <property type="evidence" value="ECO:0007669"/>
    <property type="project" value="InterPro"/>
</dbReference>
<dbReference type="PRINTS" id="PR00368">
    <property type="entry name" value="FADPNR"/>
</dbReference>
<keyword evidence="2 6" id="KW-0274">FAD</keyword>
<dbReference type="Gene3D" id="3.50.50.60">
    <property type="entry name" value="FAD/NAD(P)-binding domain"/>
    <property type="match status" value="2"/>
</dbReference>
<dbReference type="SUPFAM" id="SSF51905">
    <property type="entry name" value="FAD/NAD(P)-binding domain"/>
    <property type="match status" value="1"/>
</dbReference>
<sequence>MPGIKGAEGRIRTCPSASFLLQYGAVKQTEILAVGGGPAGLTAGIYAARSGHKVIVLEKAFAGGQMALTSEVENYPGFSEPVGGMLLAQTMEQQATRFGCEMLNAEATGISAAPGGFEVATTAGPVSTATVIVCSGVKPKQLGAPGETELTGRGVSYCAVCDGPLFKGREVAVIGGGDSALDEALYLSNMVTRVHVVHRRDEFRACRFAQQRLRARSNVDYHLSCTVTSFDGTQRLAGLTVKNLRDGSNYSLPVSGAFIYVGWLPNTGWCSNLLELDGSGNIKTDDQLRTNVPGIFAAGDVRNTHLRQVATAVGDGALAAMSAHDYLIGKR</sequence>
<reference evidence="9" key="1">
    <citation type="submission" date="2019-03" db="EMBL/GenBank/DDBJ databases">
        <title>Lake Tanganyika Metagenome-Assembled Genomes (MAGs).</title>
        <authorList>
            <person name="Tran P."/>
        </authorList>
    </citation>
    <scope>NUCLEOTIDE SEQUENCE</scope>
    <source>
        <strain evidence="9">K_DeepCast_150m_m2_040</strain>
    </source>
</reference>
<organism evidence="9 10">
    <name type="scientific">candidate division WOR-3 bacterium</name>
    <dbReference type="NCBI Taxonomy" id="2052148"/>
    <lineage>
        <taxon>Bacteria</taxon>
        <taxon>Bacteria division WOR-3</taxon>
    </lineage>
</organism>
<keyword evidence="7" id="KW-0521">NADP</keyword>
<evidence type="ECO:0000313" key="9">
    <source>
        <dbReference type="EMBL" id="MBM3332730.1"/>
    </source>
</evidence>
<keyword evidence="4" id="KW-1015">Disulfide bond</keyword>
<evidence type="ECO:0000256" key="2">
    <source>
        <dbReference type="ARBA" id="ARBA00022827"/>
    </source>
</evidence>
<dbReference type="InterPro" id="IPR008255">
    <property type="entry name" value="Pyr_nucl-diS_OxRdtase_2_AS"/>
</dbReference>
<keyword evidence="3 6" id="KW-0560">Oxidoreductase</keyword>
<dbReference type="AlphaFoldDB" id="A0A938BSL1"/>
<comment type="similarity">
    <text evidence="6">Belongs to the class-II pyridine nucleotide-disulfide oxidoreductase family.</text>
</comment>
<keyword evidence="1 6" id="KW-0285">Flavoprotein</keyword>
<dbReference type="EMBL" id="VGIR01000125">
    <property type="protein sequence ID" value="MBM3332730.1"/>
    <property type="molecule type" value="Genomic_DNA"/>
</dbReference>
<name>A0A938BSL1_UNCW3</name>
<keyword evidence="5 6" id="KW-0676">Redox-active center</keyword>
<dbReference type="GO" id="GO:0004791">
    <property type="term" value="F:thioredoxin-disulfide reductase (NADPH) activity"/>
    <property type="evidence" value="ECO:0007669"/>
    <property type="project" value="UniProtKB-UniRule"/>
</dbReference>